<proteinExistence type="predicted"/>
<evidence type="ECO:0000313" key="1">
    <source>
        <dbReference type="EMBL" id="KAJ9050392.1"/>
    </source>
</evidence>
<dbReference type="EMBL" id="QTSX02007157">
    <property type="protein sequence ID" value="KAJ9050392.1"/>
    <property type="molecule type" value="Genomic_DNA"/>
</dbReference>
<organism evidence="1 2">
    <name type="scientific">Entomophthora muscae</name>
    <dbReference type="NCBI Taxonomy" id="34485"/>
    <lineage>
        <taxon>Eukaryota</taxon>
        <taxon>Fungi</taxon>
        <taxon>Fungi incertae sedis</taxon>
        <taxon>Zoopagomycota</taxon>
        <taxon>Entomophthoromycotina</taxon>
        <taxon>Entomophthoromycetes</taxon>
        <taxon>Entomophthorales</taxon>
        <taxon>Entomophthoraceae</taxon>
        <taxon>Entomophthora</taxon>
    </lineage>
</organism>
<evidence type="ECO:0000313" key="2">
    <source>
        <dbReference type="Proteomes" id="UP001165960"/>
    </source>
</evidence>
<name>A0ACC2RJX8_9FUNG</name>
<gene>
    <name evidence="1" type="ORF">DSO57_1014832</name>
</gene>
<accession>A0ACC2RJX8</accession>
<comment type="caution">
    <text evidence="1">The sequence shown here is derived from an EMBL/GenBank/DDBJ whole genome shotgun (WGS) entry which is preliminary data.</text>
</comment>
<reference evidence="1" key="1">
    <citation type="submission" date="2022-04" db="EMBL/GenBank/DDBJ databases">
        <title>Genome of the entomopathogenic fungus Entomophthora muscae.</title>
        <authorList>
            <person name="Elya C."/>
            <person name="Lovett B.R."/>
            <person name="Lee E."/>
            <person name="Macias A.M."/>
            <person name="Hajek A.E."/>
            <person name="De Bivort B.L."/>
            <person name="Kasson M.T."/>
            <person name="De Fine Licht H.H."/>
            <person name="Stajich J.E."/>
        </authorList>
    </citation>
    <scope>NUCLEOTIDE SEQUENCE</scope>
    <source>
        <strain evidence="1">Berkeley</strain>
    </source>
</reference>
<protein>
    <submittedName>
        <fullName evidence="1">Uncharacterized protein</fullName>
    </submittedName>
</protein>
<sequence length="98" mass="11143">MKSIVCTLLTLAGASAQYVPIYDPYYPGYPAYYPGYYPGYTTYYPPYTTVPGYPYGYPSYYPIYYRGLNGTQVPAPQNGQPEKLPQPIQDKEVLIKEN</sequence>
<keyword evidence="2" id="KW-1185">Reference proteome</keyword>
<dbReference type="Proteomes" id="UP001165960">
    <property type="component" value="Unassembled WGS sequence"/>
</dbReference>